<dbReference type="PRINTS" id="PR00039">
    <property type="entry name" value="HTHLYSR"/>
</dbReference>
<keyword evidence="3 6" id="KW-0238">DNA-binding</keyword>
<comment type="caution">
    <text evidence="6">The sequence shown here is derived from an EMBL/GenBank/DDBJ whole genome shotgun (WGS) entry which is preliminary data.</text>
</comment>
<comment type="similarity">
    <text evidence="1">Belongs to the LysR transcriptional regulatory family.</text>
</comment>
<dbReference type="GO" id="GO:0032993">
    <property type="term" value="C:protein-DNA complex"/>
    <property type="evidence" value="ECO:0007669"/>
    <property type="project" value="TreeGrafter"/>
</dbReference>
<dbReference type="Gene3D" id="3.40.190.10">
    <property type="entry name" value="Periplasmic binding protein-like II"/>
    <property type="match status" value="2"/>
</dbReference>
<dbReference type="InterPro" id="IPR036390">
    <property type="entry name" value="WH_DNA-bd_sf"/>
</dbReference>
<dbReference type="FunFam" id="1.10.10.10:FF:000001">
    <property type="entry name" value="LysR family transcriptional regulator"/>
    <property type="match status" value="1"/>
</dbReference>
<dbReference type="PANTHER" id="PTHR30346">
    <property type="entry name" value="TRANSCRIPTIONAL DUAL REGULATOR HCAR-RELATED"/>
    <property type="match status" value="1"/>
</dbReference>
<dbReference type="AlphaFoldDB" id="A0A841D8D0"/>
<dbReference type="PANTHER" id="PTHR30346:SF0">
    <property type="entry name" value="HCA OPERON TRANSCRIPTIONAL ACTIVATOR HCAR"/>
    <property type="match status" value="1"/>
</dbReference>
<accession>A0A841D8D0</accession>
<evidence type="ECO:0000313" key="7">
    <source>
        <dbReference type="Proteomes" id="UP000562352"/>
    </source>
</evidence>
<keyword evidence="7" id="KW-1185">Reference proteome</keyword>
<dbReference type="Pfam" id="PF00126">
    <property type="entry name" value="HTH_1"/>
    <property type="match status" value="1"/>
</dbReference>
<dbReference type="GO" id="GO:0003700">
    <property type="term" value="F:DNA-binding transcription factor activity"/>
    <property type="evidence" value="ECO:0007669"/>
    <property type="project" value="InterPro"/>
</dbReference>
<dbReference type="InterPro" id="IPR036388">
    <property type="entry name" value="WH-like_DNA-bd_sf"/>
</dbReference>
<evidence type="ECO:0000256" key="4">
    <source>
        <dbReference type="ARBA" id="ARBA00023163"/>
    </source>
</evidence>
<dbReference type="CDD" id="cd08414">
    <property type="entry name" value="PBP2_LTTR_aromatics_like"/>
    <property type="match status" value="1"/>
</dbReference>
<dbReference type="PROSITE" id="PS50931">
    <property type="entry name" value="HTH_LYSR"/>
    <property type="match status" value="1"/>
</dbReference>
<keyword evidence="4" id="KW-0804">Transcription</keyword>
<evidence type="ECO:0000313" key="6">
    <source>
        <dbReference type="EMBL" id="MBB5965143.1"/>
    </source>
</evidence>
<dbReference type="Gene3D" id="1.10.10.10">
    <property type="entry name" value="Winged helix-like DNA-binding domain superfamily/Winged helix DNA-binding domain"/>
    <property type="match status" value="1"/>
</dbReference>
<organism evidence="6 7">
    <name type="scientific">Planomonospora venezuelensis</name>
    <dbReference type="NCBI Taxonomy" id="1999"/>
    <lineage>
        <taxon>Bacteria</taxon>
        <taxon>Bacillati</taxon>
        <taxon>Actinomycetota</taxon>
        <taxon>Actinomycetes</taxon>
        <taxon>Streptosporangiales</taxon>
        <taxon>Streptosporangiaceae</taxon>
        <taxon>Planomonospora</taxon>
    </lineage>
</organism>
<sequence>MDLRRLQYFVAVAEEGNVGRAARRLHMSQPPLSQRIRELEAELDCALFERTPSGMLLTGPGEVLLAEARELLARVDSARERVRAAAGAQRLVVGVLGPGEQTLSARVAPAFRRAHPGARVELRQGDFADPTMGLAGGAVDLAVTRTPFDTTGLAVQEVAEEPCVAVLPAGHPLSGARAVRLADLAECSWVRFPAEADARWRAFWQPVGDAGGPEIRTVDECMHAVLWDGAVAMVPARIARRSSAEGVVFRPITDAPPSSLALAWRRTEGSPLVTAYVRLLAEVHRAAP</sequence>
<dbReference type="InterPro" id="IPR000847">
    <property type="entry name" value="LysR_HTH_N"/>
</dbReference>
<dbReference type="InterPro" id="IPR005119">
    <property type="entry name" value="LysR_subst-bd"/>
</dbReference>
<evidence type="ECO:0000256" key="3">
    <source>
        <dbReference type="ARBA" id="ARBA00023125"/>
    </source>
</evidence>
<dbReference type="Proteomes" id="UP000562352">
    <property type="component" value="Unassembled WGS sequence"/>
</dbReference>
<keyword evidence="2" id="KW-0805">Transcription regulation</keyword>
<dbReference type="SUPFAM" id="SSF46785">
    <property type="entry name" value="Winged helix' DNA-binding domain"/>
    <property type="match status" value="1"/>
</dbReference>
<evidence type="ECO:0000256" key="1">
    <source>
        <dbReference type="ARBA" id="ARBA00009437"/>
    </source>
</evidence>
<evidence type="ECO:0000259" key="5">
    <source>
        <dbReference type="PROSITE" id="PS50931"/>
    </source>
</evidence>
<dbReference type="RefSeq" id="WP_184944309.1">
    <property type="nucleotide sequence ID" value="NZ_BAAAWZ010000001.1"/>
</dbReference>
<dbReference type="SUPFAM" id="SSF53850">
    <property type="entry name" value="Periplasmic binding protein-like II"/>
    <property type="match status" value="1"/>
</dbReference>
<feature type="domain" description="HTH lysR-type" evidence="5">
    <location>
        <begin position="1"/>
        <end position="58"/>
    </location>
</feature>
<proteinExistence type="inferred from homology"/>
<gene>
    <name evidence="6" type="ORF">FHS22_004429</name>
</gene>
<dbReference type="EMBL" id="JACHJJ010000015">
    <property type="protein sequence ID" value="MBB5965143.1"/>
    <property type="molecule type" value="Genomic_DNA"/>
</dbReference>
<protein>
    <submittedName>
        <fullName evidence="6">DNA-binding transcriptional LysR family regulator</fullName>
    </submittedName>
</protein>
<dbReference type="Pfam" id="PF03466">
    <property type="entry name" value="LysR_substrate"/>
    <property type="match status" value="1"/>
</dbReference>
<reference evidence="6 7" key="1">
    <citation type="submission" date="2020-08" db="EMBL/GenBank/DDBJ databases">
        <title>Genomic Encyclopedia of Type Strains, Phase III (KMG-III): the genomes of soil and plant-associated and newly described type strains.</title>
        <authorList>
            <person name="Whitman W."/>
        </authorList>
    </citation>
    <scope>NUCLEOTIDE SEQUENCE [LARGE SCALE GENOMIC DNA]</scope>
    <source>
        <strain evidence="6 7">CECT 3303</strain>
    </source>
</reference>
<dbReference type="GO" id="GO:0003677">
    <property type="term" value="F:DNA binding"/>
    <property type="evidence" value="ECO:0007669"/>
    <property type="project" value="UniProtKB-KW"/>
</dbReference>
<evidence type="ECO:0000256" key="2">
    <source>
        <dbReference type="ARBA" id="ARBA00023015"/>
    </source>
</evidence>
<name>A0A841D8D0_PLAVE</name>